<sequence>MARPLRKRKLDGTPYIRREKVEIEIQALAGISAAELERRADLWQVGDPGYVSPEALLYFVRNAASGAHREKLTERLLLRVARRVPSVTNADGKTVSMTRMNIREAVRDHFVDLLLSDRNHYDDRLDYYEVNFNSAVAADRQDANDRHWKQENRTTEIETEDGEISAQVESAVGDYNPFDAEELDKKDYRLLLDDAIDSLPEFQRRIVVMWRQGIPIESNDPSVESISKVLWKSEKTVRTHRDKAFASLKLRLERKGKK</sequence>
<organism evidence="1 2">
    <name type="scientific">Comamonas testosteroni TK102</name>
    <dbReference type="NCBI Taxonomy" id="1392005"/>
    <lineage>
        <taxon>Bacteria</taxon>
        <taxon>Pseudomonadati</taxon>
        <taxon>Pseudomonadota</taxon>
        <taxon>Betaproteobacteria</taxon>
        <taxon>Burkholderiales</taxon>
        <taxon>Comamonadaceae</taxon>
        <taxon>Comamonas</taxon>
    </lineage>
</organism>
<proteinExistence type="predicted"/>
<evidence type="ECO:0000313" key="2">
    <source>
        <dbReference type="Proteomes" id="UP000028782"/>
    </source>
</evidence>
<dbReference type="HOGENOM" id="CLU_090992_0_0_4"/>
<dbReference type="InterPro" id="IPR013324">
    <property type="entry name" value="RNA_pol_sigma_r3/r4-like"/>
</dbReference>
<dbReference type="Gene3D" id="1.10.10.10">
    <property type="entry name" value="Winged helix-like DNA-binding domain superfamily/Winged helix DNA-binding domain"/>
    <property type="match status" value="1"/>
</dbReference>
<reference evidence="1 2" key="1">
    <citation type="journal article" date="2014" name="Genome Announc.">
        <title>Complete Genome Sequence of Polychlorinated Biphenyl Degrader Comamonas testosteroni TK102 (NBRC 109938).</title>
        <authorList>
            <person name="Fukuda K."/>
            <person name="Hosoyama A."/>
            <person name="Tsuchikane K."/>
            <person name="Ohji S."/>
            <person name="Yamazoe A."/>
            <person name="Fujita N."/>
            <person name="Shintani M."/>
            <person name="Kimbara K."/>
        </authorList>
    </citation>
    <scope>NUCLEOTIDE SEQUENCE [LARGE SCALE GENOMIC DNA]</scope>
    <source>
        <strain evidence="1">TK102</strain>
    </source>
</reference>
<evidence type="ECO:0000313" key="1">
    <source>
        <dbReference type="EMBL" id="AIJ45940.1"/>
    </source>
</evidence>
<dbReference type="EMBL" id="CP006704">
    <property type="protein sequence ID" value="AIJ45940.1"/>
    <property type="molecule type" value="Genomic_DNA"/>
</dbReference>
<name>A0A076PQH3_COMTE</name>
<dbReference type="KEGG" id="ctes:O987_09020"/>
<dbReference type="SUPFAM" id="SSF88659">
    <property type="entry name" value="Sigma3 and sigma4 domains of RNA polymerase sigma factors"/>
    <property type="match status" value="1"/>
</dbReference>
<dbReference type="Proteomes" id="UP000028782">
    <property type="component" value="Chromosome"/>
</dbReference>
<gene>
    <name evidence="1" type="ORF">O987_09020</name>
</gene>
<dbReference type="RefSeq" id="WP_043371742.1">
    <property type="nucleotide sequence ID" value="NZ_CP006704.1"/>
</dbReference>
<dbReference type="InterPro" id="IPR036388">
    <property type="entry name" value="WH-like_DNA-bd_sf"/>
</dbReference>
<accession>A0A076PQH3</accession>
<protein>
    <submittedName>
        <fullName evidence="1">Uncharacterized protein</fullName>
    </submittedName>
</protein>
<dbReference type="AlphaFoldDB" id="A0A076PQH3"/>